<organism evidence="3 4">
    <name type="scientific">Plasmodium ovale wallikeri</name>
    <dbReference type="NCBI Taxonomy" id="864142"/>
    <lineage>
        <taxon>Eukaryota</taxon>
        <taxon>Sar</taxon>
        <taxon>Alveolata</taxon>
        <taxon>Apicomplexa</taxon>
        <taxon>Aconoidasida</taxon>
        <taxon>Haemosporida</taxon>
        <taxon>Plasmodiidae</taxon>
        <taxon>Plasmodium</taxon>
        <taxon>Plasmodium (Plasmodium)</taxon>
    </lineage>
</organism>
<name>A0A1A9AJ10_PLAOA</name>
<gene>
    <name evidence="3" type="ORF">POVWA1_074280</name>
</gene>
<evidence type="ECO:0000256" key="1">
    <source>
        <dbReference type="SAM" id="MobiDB-lite"/>
    </source>
</evidence>
<proteinExistence type="predicted"/>
<dbReference type="AlphaFoldDB" id="A0A1A9AJ10"/>
<accession>A0A1A9AJ10</accession>
<sequence>MDHSEEILKGLPKYKIYDELNENKGRNNCYSHCSRVHRFNAEYEGIHDICCLFEKNFKNLSARIKNENNNTEQCRYFYFWLNDEIRKKLKTRITNTLTEKSVMKAFYSVGSSINYELSNDNCTYIYDSGVTLDSWKKWKDLYDYTRNYSHIYNKINSNNLCQIYDKYFAYILSLYGEYKQECCGGSRLKCPSNLYMQEWCSADNLFNKLSCKDTKAITAHFSHGTPDAAGDQREDDGSHSALFSSREDKNDINGDGKTNDIDYYVKLGISLSFLGILSSFLYMYKFTTFGNWIRSKVLKTEMKVNLDEDTQNIMTNELNNFDENNFTDGYNITYHPS</sequence>
<dbReference type="Pfam" id="PF05795">
    <property type="entry name" value="Plasmodium_Vir"/>
    <property type="match status" value="2"/>
</dbReference>
<feature type="transmembrane region" description="Helical" evidence="2">
    <location>
        <begin position="263"/>
        <end position="284"/>
    </location>
</feature>
<keyword evidence="2" id="KW-1133">Transmembrane helix</keyword>
<evidence type="ECO:0000313" key="3">
    <source>
        <dbReference type="EMBL" id="SBT56083.1"/>
    </source>
</evidence>
<dbReference type="InterPro" id="IPR008780">
    <property type="entry name" value="Plasmodium_Vir"/>
</dbReference>
<reference evidence="4" key="1">
    <citation type="submission" date="2016-05" db="EMBL/GenBank/DDBJ databases">
        <authorList>
            <person name="Naeem Raeece"/>
        </authorList>
    </citation>
    <scope>NUCLEOTIDE SEQUENCE [LARGE SCALE GENOMIC DNA]</scope>
</reference>
<protein>
    <submittedName>
        <fullName evidence="3">PIR Superfamily Protein</fullName>
    </submittedName>
</protein>
<keyword evidence="4" id="KW-1185">Reference proteome</keyword>
<evidence type="ECO:0000313" key="4">
    <source>
        <dbReference type="Proteomes" id="UP000078555"/>
    </source>
</evidence>
<feature type="region of interest" description="Disordered" evidence="1">
    <location>
        <begin position="223"/>
        <end position="251"/>
    </location>
</feature>
<keyword evidence="2" id="KW-0472">Membrane</keyword>
<keyword evidence="2" id="KW-0812">Transmembrane</keyword>
<dbReference type="Proteomes" id="UP000078555">
    <property type="component" value="Unassembled WGS sequence"/>
</dbReference>
<dbReference type="EMBL" id="FLRD01001005">
    <property type="protein sequence ID" value="SBT56083.1"/>
    <property type="molecule type" value="Genomic_DNA"/>
</dbReference>
<evidence type="ECO:0000256" key="2">
    <source>
        <dbReference type="SAM" id="Phobius"/>
    </source>
</evidence>